<keyword evidence="2 5" id="KW-0328">Glycosyltransferase</keyword>
<accession>A0A8D0NNN7</accession>
<feature type="binding site" evidence="4">
    <location>
        <position position="327"/>
    </location>
    <ligand>
        <name>substrate</name>
    </ligand>
</feature>
<dbReference type="NCBIfam" id="TIGR01719">
    <property type="entry name" value="euk_UDPppase"/>
    <property type="match status" value="1"/>
</dbReference>
<evidence type="ECO:0000256" key="1">
    <source>
        <dbReference type="ARBA" id="ARBA00010456"/>
    </source>
</evidence>
<name>A0A8D0NNN7_PIG</name>
<evidence type="ECO:0000259" key="7">
    <source>
        <dbReference type="Pfam" id="PF01048"/>
    </source>
</evidence>
<evidence type="ECO:0000256" key="3">
    <source>
        <dbReference type="ARBA" id="ARBA00022679"/>
    </source>
</evidence>
<dbReference type="Proteomes" id="UP000694726">
    <property type="component" value="Unplaced"/>
</dbReference>
<dbReference type="UniPathway" id="UPA00574">
    <property type="reaction ID" value="UER00633"/>
</dbReference>
<dbReference type="GO" id="GO:0004850">
    <property type="term" value="F:uridine phosphorylase activity"/>
    <property type="evidence" value="ECO:0007669"/>
    <property type="project" value="UniProtKB-EC"/>
</dbReference>
<feature type="region of interest" description="Disordered" evidence="6">
    <location>
        <begin position="382"/>
        <end position="421"/>
    </location>
</feature>
<evidence type="ECO:0000256" key="5">
    <source>
        <dbReference type="RuleBase" id="RU361131"/>
    </source>
</evidence>
<organism evidence="8 9">
    <name type="scientific">Sus scrofa</name>
    <name type="common">Pig</name>
    <dbReference type="NCBI Taxonomy" id="9823"/>
    <lineage>
        <taxon>Eukaryota</taxon>
        <taxon>Metazoa</taxon>
        <taxon>Chordata</taxon>
        <taxon>Craniata</taxon>
        <taxon>Vertebrata</taxon>
        <taxon>Euteleostomi</taxon>
        <taxon>Mammalia</taxon>
        <taxon>Eutheria</taxon>
        <taxon>Laurasiatheria</taxon>
        <taxon>Artiodactyla</taxon>
        <taxon>Suina</taxon>
        <taxon>Suidae</taxon>
        <taxon>Sus</taxon>
    </lineage>
</organism>
<protein>
    <recommendedName>
        <fullName evidence="5">Uridine phosphorylase</fullName>
        <ecNumber evidence="5">2.4.2.3</ecNumber>
    </recommendedName>
</protein>
<dbReference type="GO" id="GO:0009164">
    <property type="term" value="P:nucleoside catabolic process"/>
    <property type="evidence" value="ECO:0007669"/>
    <property type="project" value="UniProtKB-ARBA"/>
</dbReference>
<dbReference type="InterPro" id="IPR000845">
    <property type="entry name" value="Nucleoside_phosphorylase_d"/>
</dbReference>
<comment type="function">
    <text evidence="5">Catalyzes the reversible phosphorylytic cleavage of uridine to uracil and ribose-1-phosphate which can then be utilized as carbon and energy sources or in the rescue of pyrimidine bases for nucleotide synthesis. Shows broad substrate specificity and can also accept deoxyuridine and other analogous compounds.</text>
</comment>
<feature type="binding site" evidence="4">
    <location>
        <position position="124"/>
    </location>
    <ligand>
        <name>phosphate</name>
        <dbReference type="ChEBI" id="CHEBI:43474"/>
    </ligand>
</feature>
<evidence type="ECO:0000313" key="9">
    <source>
        <dbReference type="Proteomes" id="UP000694726"/>
    </source>
</evidence>
<gene>
    <name evidence="8" type="primary">UPP1</name>
</gene>
<dbReference type="GO" id="GO:0009166">
    <property type="term" value="P:nucleotide catabolic process"/>
    <property type="evidence" value="ECO:0007669"/>
    <property type="project" value="InterPro"/>
</dbReference>
<feature type="domain" description="Nucleoside phosphorylase" evidence="7">
    <location>
        <begin position="84"/>
        <end position="247"/>
    </location>
</feature>
<dbReference type="InterPro" id="IPR010059">
    <property type="entry name" value="Uridine_phosphorylase_euk"/>
</dbReference>
<reference evidence="8" key="1">
    <citation type="submission" date="2025-08" db="UniProtKB">
        <authorList>
            <consortium name="Ensembl"/>
        </authorList>
    </citation>
    <scope>IDENTIFICATION</scope>
</reference>
<dbReference type="PROSITE" id="PS51257">
    <property type="entry name" value="PROKAR_LIPOPROTEIN"/>
    <property type="match status" value="1"/>
</dbReference>
<dbReference type="GO" id="GO:0005737">
    <property type="term" value="C:cytoplasm"/>
    <property type="evidence" value="ECO:0007669"/>
    <property type="project" value="InterPro"/>
</dbReference>
<dbReference type="InterPro" id="IPR018016">
    <property type="entry name" value="Nucleoside_phosphorylase_CS"/>
</dbReference>
<evidence type="ECO:0000256" key="6">
    <source>
        <dbReference type="SAM" id="MobiDB-lite"/>
    </source>
</evidence>
<dbReference type="Gene3D" id="3.40.50.1580">
    <property type="entry name" value="Nucleoside phosphorylase domain"/>
    <property type="match status" value="1"/>
</dbReference>
<comment type="catalytic activity">
    <reaction evidence="5">
        <text>uridine + phosphate = alpha-D-ribose 1-phosphate + uracil</text>
        <dbReference type="Rhea" id="RHEA:24388"/>
        <dbReference type="ChEBI" id="CHEBI:16704"/>
        <dbReference type="ChEBI" id="CHEBI:17568"/>
        <dbReference type="ChEBI" id="CHEBI:43474"/>
        <dbReference type="ChEBI" id="CHEBI:57720"/>
        <dbReference type="EC" id="2.4.2.3"/>
    </reaction>
</comment>
<dbReference type="Ensembl" id="ENSSSCT00015049537.1">
    <property type="protein sequence ID" value="ENSSSCP00015019740.1"/>
    <property type="gene ID" value="ENSSSCG00015037173.1"/>
</dbReference>
<dbReference type="SUPFAM" id="SSF53167">
    <property type="entry name" value="Purine and uridine phosphorylases"/>
    <property type="match status" value="2"/>
</dbReference>
<comment type="pathway">
    <text evidence="5">Pyrimidine metabolism; UMP biosynthesis via salvage pathway; uracil from uridine (phosphorylase route): step 1/1.</text>
</comment>
<dbReference type="PANTHER" id="PTHR43691:SF10">
    <property type="entry name" value="URIDINE PHOSPHORYLASE 1"/>
    <property type="match status" value="1"/>
</dbReference>
<dbReference type="PROSITE" id="PS01232">
    <property type="entry name" value="PNP_UDP_1"/>
    <property type="match status" value="1"/>
</dbReference>
<dbReference type="CDD" id="cd17763">
    <property type="entry name" value="UP_hUPP-like"/>
    <property type="match status" value="1"/>
</dbReference>
<sequence>MGRASEAGIVLSAGASHTSLAQGASVVSWSLGCWFYRLSTFLFWDSDFVRLSNPHLATMKEDVLYHFSLSTGTHDFPAMFGDVKFVCVGGSPSRMKAFIQYVAVELGLDVPGADYPNICVGTDRYAMFKVGPVLSVSHGMGIPSIAIMLHELIKLLYHARCSGVTIIRIGTSGGIGLEPGSVVITRQAVDPCFKPEFEQVVLGKRVVRSTHLDEPLMEELAQCSADLGEFPTVVGNTMCTLDFYEGEGARWSPAWAGGSGVPPCRGLRLRHHFHCGRFHSGQAGPVGLKASLRLVGSTVRGQYAVGAYYVRRARSRVSAGSLRSPGQGRLDGALCSYAEKDKREYLNAAHAAGVRNIEMESSVFAAMCNACGLRGGAPGAPAPLPSPLGPRGPPPTASIGLAPSLPPRHVSGPGATLVAPL</sequence>
<proteinExistence type="inferred from homology"/>
<dbReference type="EC" id="2.4.2.3" evidence="5"/>
<evidence type="ECO:0000313" key="8">
    <source>
        <dbReference type="Ensembl" id="ENSSSCP00015019740.1"/>
    </source>
</evidence>
<dbReference type="AlphaFoldDB" id="A0A8D0NNN7"/>
<comment type="similarity">
    <text evidence="1 5">Belongs to the PNP/UDP phosphorylase family.</text>
</comment>
<dbReference type="PANTHER" id="PTHR43691">
    <property type="entry name" value="URIDINE PHOSPHORYLASE"/>
    <property type="match status" value="1"/>
</dbReference>
<dbReference type="InterPro" id="IPR035994">
    <property type="entry name" value="Nucleoside_phosphorylase_sf"/>
</dbReference>
<evidence type="ECO:0000256" key="4">
    <source>
        <dbReference type="PIRSR" id="PIRSR610059-50"/>
    </source>
</evidence>
<keyword evidence="3 5" id="KW-0808">Transferase</keyword>
<feature type="compositionally biased region" description="Pro residues" evidence="6">
    <location>
        <begin position="382"/>
        <end position="396"/>
    </location>
</feature>
<feature type="binding site" evidence="4">
    <location>
        <begin position="168"/>
        <end position="171"/>
    </location>
    <ligand>
        <name>phosphate</name>
        <dbReference type="ChEBI" id="CHEBI:43474"/>
    </ligand>
</feature>
<evidence type="ECO:0000256" key="2">
    <source>
        <dbReference type="ARBA" id="ARBA00022676"/>
    </source>
</evidence>
<dbReference type="Pfam" id="PF01048">
    <property type="entry name" value="PNP_UDP_1"/>
    <property type="match status" value="1"/>
</dbReference>
<feature type="binding site" evidence="4">
    <location>
        <position position="329"/>
    </location>
    <ligand>
        <name>substrate</name>
    </ligand>
</feature>
<dbReference type="GO" id="GO:0044206">
    <property type="term" value="P:UMP salvage"/>
    <property type="evidence" value="ECO:0007669"/>
    <property type="project" value="UniProtKB-UniPathway"/>
</dbReference>